<proteinExistence type="predicted"/>
<dbReference type="Proteomes" id="UP000324307">
    <property type="component" value="Segment"/>
</dbReference>
<evidence type="ECO:0000256" key="1">
    <source>
        <dbReference type="SAM" id="MobiDB-lite"/>
    </source>
</evidence>
<protein>
    <submittedName>
        <fullName evidence="2">Uncharacterized protein</fullName>
    </submittedName>
</protein>
<organism evidence="2">
    <name type="scientific">Blackfly microvirus SF02</name>
    <dbReference type="NCBI Taxonomy" id="2576452"/>
    <lineage>
        <taxon>Viruses</taxon>
        <taxon>Monodnaviria</taxon>
        <taxon>Sangervirae</taxon>
        <taxon>Phixviricota</taxon>
        <taxon>Malgrandaviricetes</taxon>
        <taxon>Petitvirales</taxon>
        <taxon>Microviridae</taxon>
        <taxon>Microvirus</taxon>
    </lineage>
</organism>
<feature type="region of interest" description="Disordered" evidence="1">
    <location>
        <begin position="33"/>
        <end position="74"/>
    </location>
</feature>
<reference evidence="2" key="1">
    <citation type="submission" date="2018-12" db="EMBL/GenBank/DDBJ databases">
        <title>Singled stranded DNA viruses identified in blackflies (Austrosimulium ungulatum) sampled in New Zealand.</title>
        <authorList>
            <person name="Kraberger S."/>
            <person name="Fontenele R.S."/>
            <person name="Schmidlin K."/>
            <person name="Walters M."/>
            <person name="Varsani A."/>
        </authorList>
    </citation>
    <scope>NUCLEOTIDE SEQUENCE [LARGE SCALE GENOMIC DNA]</scope>
    <source>
        <strain evidence="2">137</strain>
    </source>
</reference>
<sequence length="74" mass="8454">MEPGPEVHLREYCFLVINTPTDRNLPVKISKLGKSEMKRKSMGSHQSKSNFSRHAATTHKYNIQAKPMRGGIRM</sequence>
<dbReference type="EMBL" id="MK249198">
    <property type="protein sequence ID" value="QCQ84960.1"/>
    <property type="molecule type" value="Genomic_DNA"/>
</dbReference>
<name>A0A4P8PQ20_9VIRU</name>
<evidence type="ECO:0000313" key="2">
    <source>
        <dbReference type="EMBL" id="QCQ84960.1"/>
    </source>
</evidence>
<feature type="compositionally biased region" description="Polar residues" evidence="1">
    <location>
        <begin position="43"/>
        <end position="52"/>
    </location>
</feature>
<accession>A0A4P8PQ20</accession>